<evidence type="ECO:0000256" key="2">
    <source>
        <dbReference type="ARBA" id="ARBA00022679"/>
    </source>
</evidence>
<accession>A0AAJ8LIW3</accession>
<organism evidence="3 4">
    <name type="scientific">Kwoniella shandongensis</name>
    <dbReference type="NCBI Taxonomy" id="1734106"/>
    <lineage>
        <taxon>Eukaryota</taxon>
        <taxon>Fungi</taxon>
        <taxon>Dikarya</taxon>
        <taxon>Basidiomycota</taxon>
        <taxon>Agaricomycotina</taxon>
        <taxon>Tremellomycetes</taxon>
        <taxon>Tremellales</taxon>
        <taxon>Cryptococcaceae</taxon>
        <taxon>Kwoniella</taxon>
    </lineage>
</organism>
<dbReference type="AlphaFoldDB" id="A0AAJ8LIW3"/>
<dbReference type="GO" id="GO:0035251">
    <property type="term" value="F:UDP-glucosyltransferase activity"/>
    <property type="evidence" value="ECO:0007669"/>
    <property type="project" value="TreeGrafter"/>
</dbReference>
<dbReference type="PANTHER" id="PTHR48047:SF195">
    <property type="entry name" value="UDP-GLYCOSYLTRANSFERASE 82A1"/>
    <property type="match status" value="1"/>
</dbReference>
<keyword evidence="4" id="KW-1185">Reference proteome</keyword>
<dbReference type="Pfam" id="PF00201">
    <property type="entry name" value="UDPGT"/>
    <property type="match status" value="1"/>
</dbReference>
<dbReference type="EMBL" id="CP144056">
    <property type="protein sequence ID" value="WWD19336.1"/>
    <property type="molecule type" value="Genomic_DNA"/>
</dbReference>
<dbReference type="KEGG" id="ksn:43585811"/>
<evidence type="ECO:0000313" key="3">
    <source>
        <dbReference type="EMBL" id="WWD19336.1"/>
    </source>
</evidence>
<reference evidence="3" key="1">
    <citation type="submission" date="2017-08" db="EMBL/GenBank/DDBJ databases">
        <authorList>
            <person name="Cuomo C."/>
            <person name="Billmyre B."/>
            <person name="Heitman J."/>
        </authorList>
    </citation>
    <scope>NUCLEOTIDE SEQUENCE</scope>
    <source>
        <strain evidence="3">CBS 12478</strain>
    </source>
</reference>
<gene>
    <name evidence="3" type="ORF">CI109_103795</name>
</gene>
<name>A0AAJ8LIW3_9TREE</name>
<dbReference type="GeneID" id="43585811"/>
<dbReference type="InterPro" id="IPR002213">
    <property type="entry name" value="UDP_glucos_trans"/>
</dbReference>
<proteinExistence type="inferred from homology"/>
<evidence type="ECO:0000256" key="1">
    <source>
        <dbReference type="ARBA" id="ARBA00009995"/>
    </source>
</evidence>
<dbReference type="PANTHER" id="PTHR48047">
    <property type="entry name" value="GLYCOSYLTRANSFERASE"/>
    <property type="match status" value="1"/>
</dbReference>
<dbReference type="SUPFAM" id="SSF53756">
    <property type="entry name" value="UDP-Glycosyltransferase/glycogen phosphorylase"/>
    <property type="match status" value="1"/>
</dbReference>
<protein>
    <submittedName>
        <fullName evidence="3">Uncharacterized protein</fullName>
    </submittedName>
</protein>
<evidence type="ECO:0000313" key="4">
    <source>
        <dbReference type="Proteomes" id="UP000322225"/>
    </source>
</evidence>
<reference evidence="3" key="2">
    <citation type="submission" date="2024-01" db="EMBL/GenBank/DDBJ databases">
        <title>Comparative genomics of Cryptococcus and Kwoniella reveals pathogenesis evolution and contrasting modes of karyotype evolution via chromosome fusion or intercentromeric recombination.</title>
        <authorList>
            <person name="Coelho M.A."/>
            <person name="David-Palma M."/>
            <person name="Shea T."/>
            <person name="Bowers K."/>
            <person name="McGinley-Smith S."/>
            <person name="Mohammad A.W."/>
            <person name="Gnirke A."/>
            <person name="Yurkov A.M."/>
            <person name="Nowrousian M."/>
            <person name="Sun S."/>
            <person name="Cuomo C.A."/>
            <person name="Heitman J."/>
        </authorList>
    </citation>
    <scope>NUCLEOTIDE SEQUENCE</scope>
    <source>
        <strain evidence="3">CBS 12478</strain>
    </source>
</reference>
<sequence>MSLVKPAHFVAVPQGMWGHVRPLLQVSLNLLQLHPHIHLTFLLSPSILPRIQQELKAYQSSRAILDRIQLIQCVSKDFHLPEIYDPAAMHLEAVNYAATLPAFIHLLYGDEHEYSVKGVENKWKGIEPDVVLFDIFQHFVPGAIKGVLSALNKPLPKMLAFVPSNAAAAYHCFVKEEDGGMFARVIRLADEAVKEGMDPVEAYTKYAFYTDGSTVTVPGSPTKFDFPLFGTIFFPPGAFASMAPSHFTAYDDAVTAFVITCNEEFEPVTVKAAEEKFGKKVYTVGPQFTAETWNGAKPSMFGESDDDKRVLAFMDKMKEKHGLKSVAYISFGSLFFPVRRTELIRYILHSLRANDIPFVFAYASGMAKVPDDLVAEFKDDEDSCMVKFAPQIQILNHDALSFFVTHCGSNSIAEAMVAEVPIVAMPFAADQGQSAAIWIENHRVGIQLKQVMTFVNPEHKKLHDGTEIIGTEEAITAEMKDVFKRMKGPEGEELRERMQSLRRVAQESWKDGKARRDMEAIGTFFQ</sequence>
<dbReference type="RefSeq" id="XP_065823440.1">
    <property type="nucleotide sequence ID" value="XM_065967368.1"/>
</dbReference>
<dbReference type="Proteomes" id="UP000322225">
    <property type="component" value="Chromosome 6"/>
</dbReference>
<keyword evidence="2" id="KW-0808">Transferase</keyword>
<comment type="similarity">
    <text evidence="1">Belongs to the UDP-glycosyltransferase family.</text>
</comment>
<dbReference type="Gene3D" id="3.40.50.2000">
    <property type="entry name" value="Glycogen Phosphorylase B"/>
    <property type="match status" value="2"/>
</dbReference>